<evidence type="ECO:0000313" key="2">
    <source>
        <dbReference type="EMBL" id="VDM69313.1"/>
    </source>
</evidence>
<dbReference type="GO" id="GO:0005739">
    <property type="term" value="C:mitochondrion"/>
    <property type="evidence" value="ECO:0007669"/>
    <property type="project" value="TreeGrafter"/>
</dbReference>
<dbReference type="PANTHER" id="PTHR23406">
    <property type="entry name" value="MALIC ENZYME-RELATED"/>
    <property type="match status" value="1"/>
</dbReference>
<evidence type="ECO:0000259" key="1">
    <source>
        <dbReference type="SMART" id="SM01274"/>
    </source>
</evidence>
<dbReference type="EMBL" id="UYYB01011793">
    <property type="protein sequence ID" value="VDM69313.1"/>
    <property type="molecule type" value="Genomic_DNA"/>
</dbReference>
<dbReference type="InterPro" id="IPR012301">
    <property type="entry name" value="Malic_N_dom"/>
</dbReference>
<dbReference type="InterPro" id="IPR046346">
    <property type="entry name" value="Aminoacid_DH-like_N_sf"/>
</dbReference>
<dbReference type="SUPFAM" id="SSF53223">
    <property type="entry name" value="Aminoacid dehydrogenase-like, N-terminal domain"/>
    <property type="match status" value="1"/>
</dbReference>
<name>A0A3P7INE8_STRVU</name>
<keyword evidence="3" id="KW-1185">Reference proteome</keyword>
<reference evidence="2 3" key="1">
    <citation type="submission" date="2018-11" db="EMBL/GenBank/DDBJ databases">
        <authorList>
            <consortium name="Pathogen Informatics"/>
        </authorList>
    </citation>
    <scope>NUCLEOTIDE SEQUENCE [LARGE SCALE GENOMIC DNA]</scope>
</reference>
<dbReference type="Gene3D" id="3.40.50.10380">
    <property type="entry name" value="Malic enzyme, N-terminal domain"/>
    <property type="match status" value="1"/>
</dbReference>
<dbReference type="SMART" id="SM01274">
    <property type="entry name" value="malic"/>
    <property type="match status" value="1"/>
</dbReference>
<dbReference type="AlphaFoldDB" id="A0A3P7INE8"/>
<dbReference type="PRINTS" id="PR00072">
    <property type="entry name" value="MALOXRDTASE"/>
</dbReference>
<dbReference type="GO" id="GO:0004473">
    <property type="term" value="F:malate dehydrogenase (decarboxylating) (NADP+) activity"/>
    <property type="evidence" value="ECO:0007669"/>
    <property type="project" value="TreeGrafter"/>
</dbReference>
<feature type="domain" description="Malic enzyme N-terminal" evidence="1">
    <location>
        <begin position="1"/>
        <end position="141"/>
    </location>
</feature>
<dbReference type="Proteomes" id="UP000270094">
    <property type="component" value="Unassembled WGS sequence"/>
</dbReference>
<dbReference type="InterPro" id="IPR037062">
    <property type="entry name" value="Malic_N_dom_sf"/>
</dbReference>
<dbReference type="OrthoDB" id="5365701at2759"/>
<dbReference type="GO" id="GO:0006108">
    <property type="term" value="P:malate metabolic process"/>
    <property type="evidence" value="ECO:0007669"/>
    <property type="project" value="TreeGrafter"/>
</dbReference>
<organism evidence="2 3">
    <name type="scientific">Strongylus vulgaris</name>
    <name type="common">Blood worm</name>
    <dbReference type="NCBI Taxonomy" id="40348"/>
    <lineage>
        <taxon>Eukaryota</taxon>
        <taxon>Metazoa</taxon>
        <taxon>Ecdysozoa</taxon>
        <taxon>Nematoda</taxon>
        <taxon>Chromadorea</taxon>
        <taxon>Rhabditida</taxon>
        <taxon>Rhabditina</taxon>
        <taxon>Rhabditomorpha</taxon>
        <taxon>Strongyloidea</taxon>
        <taxon>Strongylidae</taxon>
        <taxon>Strongylus</taxon>
    </lineage>
</organism>
<protein>
    <recommendedName>
        <fullName evidence="1">Malic enzyme N-terminal domain-containing protein</fullName>
    </recommendedName>
</protein>
<evidence type="ECO:0000313" key="3">
    <source>
        <dbReference type="Proteomes" id="UP000270094"/>
    </source>
</evidence>
<dbReference type="PANTHER" id="PTHR23406:SF90">
    <property type="entry name" value="MALIC ENZYME-RELATED"/>
    <property type="match status" value="1"/>
</dbReference>
<gene>
    <name evidence="2" type="ORF">SVUK_LOCUS4311</name>
</gene>
<dbReference type="InterPro" id="IPR001891">
    <property type="entry name" value="Malic_OxRdtase"/>
</dbReference>
<dbReference type="Pfam" id="PF00390">
    <property type="entry name" value="malic"/>
    <property type="match status" value="1"/>
</dbReference>
<sequence length="195" mass="21986">MVYGCGTVNHPCANIFGHVIQLGKRNWAIVVTDGERILGLGDLGAYGMGIPVGKMALYVALGGVHPHQCLPIQLDVGTENKALLNDPCYTGLRRRRARGPEYDALVDNFMKAVVKRFGRDTLIQFEDFGNANAYRLLDKYKEQYCMFNDDIQGAVRRTKQDVVLERKDFLSAYRNGSYSFGWSFNDLKSYQKETS</sequence>
<accession>A0A3P7INE8</accession>
<proteinExistence type="predicted"/>